<evidence type="ECO:0000256" key="4">
    <source>
        <dbReference type="ARBA" id="ARBA00022679"/>
    </source>
</evidence>
<organism evidence="15 16">
    <name type="scientific">Parathielavia hyrcaniae</name>
    <dbReference type="NCBI Taxonomy" id="113614"/>
    <lineage>
        <taxon>Eukaryota</taxon>
        <taxon>Fungi</taxon>
        <taxon>Dikarya</taxon>
        <taxon>Ascomycota</taxon>
        <taxon>Pezizomycotina</taxon>
        <taxon>Sordariomycetes</taxon>
        <taxon>Sordariomycetidae</taxon>
        <taxon>Sordariales</taxon>
        <taxon>Chaetomiaceae</taxon>
        <taxon>Parathielavia</taxon>
    </lineage>
</organism>
<dbReference type="PROSITE" id="PS51285">
    <property type="entry name" value="AGC_KINASE_CTER"/>
    <property type="match status" value="1"/>
</dbReference>
<keyword evidence="5 11" id="KW-0547">Nucleotide-binding</keyword>
<gene>
    <name evidence="15" type="ORF">N658DRAFT_526656</name>
</gene>
<dbReference type="GO" id="GO:0005737">
    <property type="term" value="C:cytoplasm"/>
    <property type="evidence" value="ECO:0007669"/>
    <property type="project" value="TreeGrafter"/>
</dbReference>
<evidence type="ECO:0000256" key="1">
    <source>
        <dbReference type="ARBA" id="ARBA00012513"/>
    </source>
</evidence>
<feature type="region of interest" description="Disordered" evidence="12">
    <location>
        <begin position="24"/>
        <end position="125"/>
    </location>
</feature>
<feature type="region of interest" description="Disordered" evidence="12">
    <location>
        <begin position="822"/>
        <end position="854"/>
    </location>
</feature>
<dbReference type="GO" id="GO:0005856">
    <property type="term" value="C:cytoskeleton"/>
    <property type="evidence" value="ECO:0007669"/>
    <property type="project" value="TreeGrafter"/>
</dbReference>
<reference evidence="15" key="2">
    <citation type="submission" date="2023-05" db="EMBL/GenBank/DDBJ databases">
        <authorList>
            <consortium name="Lawrence Berkeley National Laboratory"/>
            <person name="Steindorff A."/>
            <person name="Hensen N."/>
            <person name="Bonometti L."/>
            <person name="Westerberg I."/>
            <person name="Brannstrom I.O."/>
            <person name="Guillou S."/>
            <person name="Cros-Aarteil S."/>
            <person name="Calhoun S."/>
            <person name="Haridas S."/>
            <person name="Kuo A."/>
            <person name="Mondo S."/>
            <person name="Pangilinan J."/>
            <person name="Riley R."/>
            <person name="Labutti K."/>
            <person name="Andreopoulos B."/>
            <person name="Lipzen A."/>
            <person name="Chen C."/>
            <person name="Yanf M."/>
            <person name="Daum C."/>
            <person name="Ng V."/>
            <person name="Clum A."/>
            <person name="Ohm R."/>
            <person name="Martin F."/>
            <person name="Silar P."/>
            <person name="Natvig D."/>
            <person name="Lalanne C."/>
            <person name="Gautier V."/>
            <person name="Ament-Velasquez S.L."/>
            <person name="Kruys A."/>
            <person name="Hutchinson M.I."/>
            <person name="Powell A.J."/>
            <person name="Barry K."/>
            <person name="Miller A.N."/>
            <person name="Grigoriev I.V."/>
            <person name="Debuchy R."/>
            <person name="Gladieux P."/>
            <person name="Thoren M.H."/>
            <person name="Johannesson H."/>
        </authorList>
    </citation>
    <scope>NUCLEOTIDE SEQUENCE</scope>
    <source>
        <strain evidence="15">CBS 757.83</strain>
    </source>
</reference>
<dbReference type="FunFam" id="1.10.510.10:FF:000024">
    <property type="entry name" value="Probable serine/threonine-protein kinase cot-1"/>
    <property type="match status" value="1"/>
</dbReference>
<comment type="catalytic activity">
    <reaction evidence="10">
        <text>L-seryl-[protein] + ATP = O-phospho-L-seryl-[protein] + ADP + H(+)</text>
        <dbReference type="Rhea" id="RHEA:17989"/>
        <dbReference type="Rhea" id="RHEA-COMP:9863"/>
        <dbReference type="Rhea" id="RHEA-COMP:11604"/>
        <dbReference type="ChEBI" id="CHEBI:15378"/>
        <dbReference type="ChEBI" id="CHEBI:29999"/>
        <dbReference type="ChEBI" id="CHEBI:30616"/>
        <dbReference type="ChEBI" id="CHEBI:83421"/>
        <dbReference type="ChEBI" id="CHEBI:456216"/>
        <dbReference type="EC" id="2.7.11.1"/>
    </reaction>
</comment>
<dbReference type="InterPro" id="IPR017441">
    <property type="entry name" value="Protein_kinase_ATP_BS"/>
</dbReference>
<dbReference type="PANTHER" id="PTHR22988:SF71">
    <property type="entry name" value="CITRON RHO-INTERACTING KINASE"/>
    <property type="match status" value="1"/>
</dbReference>
<dbReference type="AlphaFoldDB" id="A0AAN6SYQ3"/>
<evidence type="ECO:0000259" key="14">
    <source>
        <dbReference type="PROSITE" id="PS51285"/>
    </source>
</evidence>
<dbReference type="PROSITE" id="PS00108">
    <property type="entry name" value="PROTEIN_KINASE_ST"/>
    <property type="match status" value="1"/>
</dbReference>
<dbReference type="InterPro" id="IPR011009">
    <property type="entry name" value="Kinase-like_dom_sf"/>
</dbReference>
<comment type="similarity">
    <text evidence="8">Belongs to the protein kinase superfamily. STE Ser/Thr protein kinase family. COT1 subfamily.</text>
</comment>
<evidence type="ECO:0000256" key="3">
    <source>
        <dbReference type="ARBA" id="ARBA00022553"/>
    </source>
</evidence>
<evidence type="ECO:0000256" key="11">
    <source>
        <dbReference type="PROSITE-ProRule" id="PRU10141"/>
    </source>
</evidence>
<comment type="caution">
    <text evidence="15">The sequence shown here is derived from an EMBL/GenBank/DDBJ whole genome shotgun (WGS) entry which is preliminary data.</text>
</comment>
<dbReference type="GO" id="GO:0031032">
    <property type="term" value="P:actomyosin structure organization"/>
    <property type="evidence" value="ECO:0007669"/>
    <property type="project" value="TreeGrafter"/>
</dbReference>
<keyword evidence="4" id="KW-0808">Transferase</keyword>
<feature type="region of interest" description="Disordered" evidence="12">
    <location>
        <begin position="900"/>
        <end position="936"/>
    </location>
</feature>
<dbReference type="SMART" id="SM00220">
    <property type="entry name" value="S_TKc"/>
    <property type="match status" value="1"/>
</dbReference>
<dbReference type="Gene3D" id="3.30.200.20">
    <property type="entry name" value="Phosphorylase Kinase, domain 1"/>
    <property type="match status" value="2"/>
</dbReference>
<dbReference type="PROSITE" id="PS50011">
    <property type="entry name" value="PROTEIN_KINASE_DOM"/>
    <property type="match status" value="1"/>
</dbReference>
<accession>A0AAN6SYQ3</accession>
<feature type="domain" description="AGC-kinase C-terminal" evidence="14">
    <location>
        <begin position="572"/>
        <end position="632"/>
    </location>
</feature>
<evidence type="ECO:0000256" key="6">
    <source>
        <dbReference type="ARBA" id="ARBA00022777"/>
    </source>
</evidence>
<keyword evidence="7 11" id="KW-0067">ATP-binding</keyword>
<dbReference type="SUPFAM" id="SSF56112">
    <property type="entry name" value="Protein kinase-like (PK-like)"/>
    <property type="match status" value="1"/>
</dbReference>
<keyword evidence="2" id="KW-0723">Serine/threonine-protein kinase</keyword>
<dbReference type="GO" id="GO:0004674">
    <property type="term" value="F:protein serine/threonine kinase activity"/>
    <property type="evidence" value="ECO:0007669"/>
    <property type="project" value="UniProtKB-KW"/>
</dbReference>
<reference evidence="15" key="1">
    <citation type="journal article" date="2023" name="Mol. Phylogenet. Evol.">
        <title>Genome-scale phylogeny and comparative genomics of the fungal order Sordariales.</title>
        <authorList>
            <person name="Hensen N."/>
            <person name="Bonometti L."/>
            <person name="Westerberg I."/>
            <person name="Brannstrom I.O."/>
            <person name="Guillou S."/>
            <person name="Cros-Aarteil S."/>
            <person name="Calhoun S."/>
            <person name="Haridas S."/>
            <person name="Kuo A."/>
            <person name="Mondo S."/>
            <person name="Pangilinan J."/>
            <person name="Riley R."/>
            <person name="LaButti K."/>
            <person name="Andreopoulos B."/>
            <person name="Lipzen A."/>
            <person name="Chen C."/>
            <person name="Yan M."/>
            <person name="Daum C."/>
            <person name="Ng V."/>
            <person name="Clum A."/>
            <person name="Steindorff A."/>
            <person name="Ohm R.A."/>
            <person name="Martin F."/>
            <person name="Silar P."/>
            <person name="Natvig D.O."/>
            <person name="Lalanne C."/>
            <person name="Gautier V."/>
            <person name="Ament-Velasquez S.L."/>
            <person name="Kruys A."/>
            <person name="Hutchinson M.I."/>
            <person name="Powell A.J."/>
            <person name="Barry K."/>
            <person name="Miller A.N."/>
            <person name="Grigoriev I.V."/>
            <person name="Debuchy R."/>
            <person name="Gladieux P."/>
            <person name="Hiltunen Thoren M."/>
            <person name="Johannesson H."/>
        </authorList>
    </citation>
    <scope>NUCLEOTIDE SEQUENCE</scope>
    <source>
        <strain evidence="15">CBS 757.83</strain>
    </source>
</reference>
<name>A0AAN6SYQ3_9PEZI</name>
<evidence type="ECO:0000256" key="2">
    <source>
        <dbReference type="ARBA" id="ARBA00022527"/>
    </source>
</evidence>
<dbReference type="GO" id="GO:0005524">
    <property type="term" value="F:ATP binding"/>
    <property type="evidence" value="ECO:0007669"/>
    <property type="project" value="UniProtKB-UniRule"/>
</dbReference>
<evidence type="ECO:0000256" key="10">
    <source>
        <dbReference type="ARBA" id="ARBA00048679"/>
    </source>
</evidence>
<protein>
    <recommendedName>
        <fullName evidence="1">non-specific serine/threonine protein kinase</fullName>
        <ecNumber evidence="1">2.7.11.1</ecNumber>
    </recommendedName>
</protein>
<dbReference type="Pfam" id="PF00069">
    <property type="entry name" value="Pkinase"/>
    <property type="match status" value="1"/>
</dbReference>
<feature type="compositionally biased region" description="Gly residues" evidence="12">
    <location>
        <begin position="822"/>
        <end position="835"/>
    </location>
</feature>
<feature type="binding site" evidence="11">
    <location>
        <position position="273"/>
    </location>
    <ligand>
        <name>ATP</name>
        <dbReference type="ChEBI" id="CHEBI:30616"/>
    </ligand>
</feature>
<dbReference type="EMBL" id="MU863665">
    <property type="protein sequence ID" value="KAK4097916.1"/>
    <property type="molecule type" value="Genomic_DNA"/>
</dbReference>
<keyword evidence="16" id="KW-1185">Reference proteome</keyword>
<dbReference type="InterPro" id="IPR008271">
    <property type="entry name" value="Ser/Thr_kinase_AS"/>
</dbReference>
<evidence type="ECO:0000256" key="5">
    <source>
        <dbReference type="ARBA" id="ARBA00022741"/>
    </source>
</evidence>
<dbReference type="InterPro" id="IPR000961">
    <property type="entry name" value="AGC-kinase_C"/>
</dbReference>
<keyword evidence="3" id="KW-0597">Phosphoprotein</keyword>
<evidence type="ECO:0000313" key="15">
    <source>
        <dbReference type="EMBL" id="KAK4097916.1"/>
    </source>
</evidence>
<evidence type="ECO:0000313" key="16">
    <source>
        <dbReference type="Proteomes" id="UP001305647"/>
    </source>
</evidence>
<evidence type="ECO:0000256" key="8">
    <source>
        <dbReference type="ARBA" id="ARBA00038271"/>
    </source>
</evidence>
<keyword evidence="6 15" id="KW-0418">Kinase</keyword>
<proteinExistence type="inferred from homology"/>
<dbReference type="PANTHER" id="PTHR22988">
    <property type="entry name" value="MYOTONIC DYSTROPHY S/T KINASE-RELATED"/>
    <property type="match status" value="1"/>
</dbReference>
<comment type="catalytic activity">
    <reaction evidence="9">
        <text>L-threonyl-[protein] + ATP = O-phospho-L-threonyl-[protein] + ADP + H(+)</text>
        <dbReference type="Rhea" id="RHEA:46608"/>
        <dbReference type="Rhea" id="RHEA-COMP:11060"/>
        <dbReference type="Rhea" id="RHEA-COMP:11605"/>
        <dbReference type="ChEBI" id="CHEBI:15378"/>
        <dbReference type="ChEBI" id="CHEBI:30013"/>
        <dbReference type="ChEBI" id="CHEBI:30616"/>
        <dbReference type="ChEBI" id="CHEBI:61977"/>
        <dbReference type="ChEBI" id="CHEBI:456216"/>
        <dbReference type="EC" id="2.7.11.1"/>
    </reaction>
</comment>
<evidence type="ECO:0000259" key="13">
    <source>
        <dbReference type="PROSITE" id="PS50011"/>
    </source>
</evidence>
<dbReference type="PROSITE" id="PS00107">
    <property type="entry name" value="PROTEIN_KINASE_ATP"/>
    <property type="match status" value="1"/>
</dbReference>
<sequence length="960" mass="107188">MSNAIFRHLEPTIVRRASPKNRPWLKDTFQATGSPTGSVFPPSPALTDNSRTSSGKATTSDVKSAETTHFSTGKTSLDSMFRDADPNTIGRELNRRSNYSPQRSRRNRDPGAEGATLSPTRRDLDTIQEARWTRCGPSIATVERAAAAKIYLEIHFNELLASGPSPRQMRQQILETELFNRGRERGLPLNAAETQMARAQLWRRESEYQREVRAMKTRNLKVLLGAASSRTGVRSQAGDYETVKILGKGSFGVVRLVRDYRRGQVYAMKVIKKGKMLLTSQEGHLRAERDLLVASEGSRWIVPLVASFQDLSSLYLVMEYMPGGDFLNLLIRENILHESVARFYIAEIILCVEAAHSLKCIHRDIKPDNFLVSASGHLKISDFGLALVRKLGIQVDGDEEDKDDNLEPTRKRSLGITASIRKHDKQDLHDGEPLLKWRNRCGIRRSARSVVGTSQYMAPEWSVGVILFECVYGFTPFLSEEGRHQTKENILRHHETFGFPPRPTVSRRCQHLMLSMITDKEYRLCSERYRMKDLVTSSSSSSAAANTKMRDFAGRYVFPYDAEDIKAHKWFRNVPWERLHELEPPLVPSLRSVDDTHYFDEGGSVSDETDSGDADDCEGNVGDTHDGAAEMVPEPPSLLFLSPNCSTPGQTWPSPAVYSMTSPATTLPHTPHDHHQQQQHHQPWDYYDNYSPCTTTTTTAATQDCYSIPPPLPSLELPVTSAVPVLPHSPPLSPPHFLNNASLPTQEQLTFLRPLRYHLQTLALTVLATPPHDRAGKLAALDMYLASYHDASAAAGAGTATITTDAEQVHLREFVKRFCGGGGGPLDSGGGGGGRNTSRREKERKRPRDRLLRDEAAKKVSLEVRKRTAFLGYEWTRMRRGGEGDGGDGESFDGRQGLEQAQAQSGVANGGDDDEENLVDEVGSGRRVWQQEKKQRDGYHGWGEDVALMRAMYSGPWSLR</sequence>
<dbReference type="Proteomes" id="UP001305647">
    <property type="component" value="Unassembled WGS sequence"/>
</dbReference>
<dbReference type="Gene3D" id="1.10.510.10">
    <property type="entry name" value="Transferase(Phosphotransferase) domain 1"/>
    <property type="match status" value="3"/>
</dbReference>
<feature type="compositionally biased region" description="Polar residues" evidence="12">
    <location>
        <begin position="46"/>
        <end position="78"/>
    </location>
</feature>
<evidence type="ECO:0000256" key="7">
    <source>
        <dbReference type="ARBA" id="ARBA00022840"/>
    </source>
</evidence>
<feature type="compositionally biased region" description="Basic and acidic residues" evidence="12">
    <location>
        <begin position="838"/>
        <end position="854"/>
    </location>
</feature>
<evidence type="ECO:0000256" key="9">
    <source>
        <dbReference type="ARBA" id="ARBA00047899"/>
    </source>
</evidence>
<dbReference type="EC" id="2.7.11.1" evidence="1"/>
<feature type="domain" description="Protein kinase" evidence="13">
    <location>
        <begin position="240"/>
        <end position="535"/>
    </location>
</feature>
<evidence type="ECO:0000256" key="12">
    <source>
        <dbReference type="SAM" id="MobiDB-lite"/>
    </source>
</evidence>
<dbReference type="InterPro" id="IPR050839">
    <property type="entry name" value="Rho-assoc_Ser/Thr_Kinase"/>
</dbReference>
<dbReference type="InterPro" id="IPR000719">
    <property type="entry name" value="Prot_kinase_dom"/>
</dbReference>